<dbReference type="InterPro" id="IPR051954">
    <property type="entry name" value="tRNA_methyltransferase_THADA"/>
</dbReference>
<dbReference type="PANTHER" id="PTHR14387">
    <property type="entry name" value="THADA/DEATH RECEPTOR INTERACTING PROTEIN"/>
    <property type="match status" value="1"/>
</dbReference>
<dbReference type="SUPFAM" id="SSF48371">
    <property type="entry name" value="ARM repeat"/>
    <property type="match status" value="2"/>
</dbReference>
<dbReference type="InterPro" id="IPR016024">
    <property type="entry name" value="ARM-type_fold"/>
</dbReference>
<evidence type="ECO:0000259" key="4">
    <source>
        <dbReference type="Pfam" id="PF10350"/>
    </source>
</evidence>
<organism evidence="7">
    <name type="scientific">Timema monikensis</name>
    <dbReference type="NCBI Taxonomy" id="170555"/>
    <lineage>
        <taxon>Eukaryota</taxon>
        <taxon>Metazoa</taxon>
        <taxon>Ecdysozoa</taxon>
        <taxon>Arthropoda</taxon>
        <taxon>Hexapoda</taxon>
        <taxon>Insecta</taxon>
        <taxon>Pterygota</taxon>
        <taxon>Neoptera</taxon>
        <taxon>Polyneoptera</taxon>
        <taxon>Phasmatodea</taxon>
        <taxon>Timematodea</taxon>
        <taxon>Timematoidea</taxon>
        <taxon>Timematidae</taxon>
        <taxon>Timema</taxon>
    </lineage>
</organism>
<protein>
    <recommendedName>
        <fullName evidence="3">tRNA (32-2'-O)-methyltransferase regulator THADA</fullName>
    </recommendedName>
</protein>
<keyword evidence="2" id="KW-0819">tRNA processing</keyword>
<comment type="similarity">
    <text evidence="1">Belongs to the THADA family.</text>
</comment>
<dbReference type="Pfam" id="PF25150">
    <property type="entry name" value="TPR_Trm732"/>
    <property type="match status" value="1"/>
</dbReference>
<evidence type="ECO:0000313" key="7">
    <source>
        <dbReference type="EMBL" id="CAD7426454.1"/>
    </source>
</evidence>
<gene>
    <name evidence="7" type="ORF">TMSB3V08_LOCUS3339</name>
</gene>
<evidence type="ECO:0000256" key="2">
    <source>
        <dbReference type="ARBA" id="ARBA00022694"/>
    </source>
</evidence>
<accession>A0A7R9E5G4</accession>
<dbReference type="GO" id="GO:0030488">
    <property type="term" value="P:tRNA methylation"/>
    <property type="evidence" value="ECO:0007669"/>
    <property type="project" value="TreeGrafter"/>
</dbReference>
<feature type="domain" description="tRNA (32-2'-O)-methyltransferase regulator THADA-like C-terminal TPR repeats region" evidence="6">
    <location>
        <begin position="1211"/>
        <end position="1373"/>
    </location>
</feature>
<reference evidence="7" key="1">
    <citation type="submission" date="2020-11" db="EMBL/GenBank/DDBJ databases">
        <authorList>
            <person name="Tran Van P."/>
        </authorList>
    </citation>
    <scope>NUCLEOTIDE SEQUENCE</scope>
</reference>
<feature type="domain" description="DUF2428" evidence="4">
    <location>
        <begin position="907"/>
        <end position="1209"/>
    </location>
</feature>
<dbReference type="Pfam" id="PF10350">
    <property type="entry name" value="DUF2428"/>
    <property type="match status" value="1"/>
</dbReference>
<evidence type="ECO:0000259" key="5">
    <source>
        <dbReference type="Pfam" id="PF25150"/>
    </source>
</evidence>
<sequence>MQRPANLVYEELVIDCVPVITEVEKLRDANTVEQQLQILKLMANRYLEDNDDYGTNLFNFYLKLMTNFYLKATPKNPIKHAIVRIFGTFPKAAHHNVAGCLSRGLAELIHIDPTDCNLEDLNNTVNAIGCCFDNFTIGIQAVGLIVREVLDFLNFCLSVNIAELGKELLPTDKMEVGLYSHTAVRTTVSVLQKCQPSIKNLLPKTEGSQLKNVNILPHILETHPKVDCSVKKHIERYLDEKNCNDFVLADLLSSATTLLKHEDLPMDTRTNCGLVLVLIVSYLHDDKGWLDLISLDSSVGNSCQLPNSLSDCTKLCICMGLLNTLTTGQLLSLTDCGTPVICHLFQQLLAIAFRSSTESNMVLATTRAMQLLSRCLLTCIQNGDGSDLVSSLLPEALEFVWTHVDHYMDSVRHAAQGVLANLVKTVATLRSTDKRALDLIMEAVVQIPSHKRARYVCLSTLANDLGCQFLLDRVPKMIDDLIFSLQDPTIAAHVSTAFEMLMLRHHSECPDVSSWAHIWLSPLLCTLPSHYPVLEVILRKAVKHCPQVISHLVPLDLGNLPPDQLRTVLACLKIGRQQGALRGAGLEGKWRGVVDYSVLEGALYHRDEEIRLCALSLLVESNRSTETLLTGELRLVRTFLEYNMNTQLPSARQQALALFRKLLTRLKESSASISRMAEQNRQKDVFVNSCDVSPNAQLKTYNTFLLWLVDFSLASLFPGANFGRRGSALQILVYIQDIIGFDPADILWGHSPPDMWTGSNADTLLECFKDTYENNKVLALSLLVKFPAEALGLNDEAYVRQLFGASVKLASSHRPTDCITAAYLLKLLVCFPASVATLPLSQVDNGAMFAVLHELTGQLERELGLAKKSLLQAAGQGPMYGTLFCVRYILQDLDLGEVCVDSHWQDLTTRLISLCFEMNEAVACVVNNSSPEGHLPMDFQPGSEHLQVISEGVESPVLNATAQMVLLCSWRTVKEVSLLLGELAELAPIITSGPMVSLVLSDSSQLTALKKLPDQIMYPYAEPYDLQNMCLAAVISDSDNPECGLITEEQLLSIGDHFTTLLAETKHRGAFEQAYVGFCKLCSRLWFHSAGRLHQLPAMWLGDLMTAITGGTGGKLCATRRSAGVPFMVQALVTTQLRTGGGPSCFQQSMSTLLDLASQSGTCVVEARTHALNILRALYRNSALGELVTPYVAEGVIAAVKGFRGNTWAERNSATLLFSALMTRIFGVQRSRHTLNARNKMTGRVFFHRYPQLFDFLLKELGTLSSTMTQGDSQTLELHPSLYPVLLLLARLYPSSLEGTDSNLQLSAYIPHVSACARSAVLKTRTLVARALVPLITPNMFTAQLSQLFEEVSAIQGVGENYRHGLLLQIQCLLKETPDLGDINDELRLKAEQWLSHSKWLVLSSQHECLVTQEVYLQIVFLLGSRYFLYVQTEIWEEIQDNLEKRLFHQKGLSPVKIGECLFQKQAAQVLLQLTISLQTTPQNLFHRLEEVLVKMFTHHSYEVITVTLNFVLCVFENITEIDYENEDWNLTEAYKNGVHSWNNRSSLVLVDEIKVSVTVMQTLVDLALREDIYHGCRKSVFRLLHHFREAFLVCQWAVNGNTIAVMEWLLRQCRQEHENVGYAVLRLLDYPTVNQLVKPFSKLVGLGPDQPDLDFTELYTQPAPVDPSYTMLSNEQDWVPILPEYASEMCSTLLEFSLAERSFLCRQSAAIFLIDNCSLLSGNAPFIKVLDICTLWTAVLTLLQDDCQSVRELTSDLTHSLLPDNPKIPVLANKARELLLRQFVDLMLARDISVCVVALLAWSLLNSAGEETVQTEDRVFDKGEMNIFVEEVTLTELTCQQLSRVFHIVGRDSLLSTPLSSEKVKWFSELCTINPVGVNTIEQLIAAALSKVSNQGLPMDSRMDRTSHFLVPGQKNMFLAAFKIRRVVEVMCELNTTGALANYATEAEVNPRYEPEIGTRAVDVILTKVNPRYEPEIGTRAVAVILTKVNPRYEPEIGTRAVAVILTKYEPEISTRAVAVILTKVNPRYEPELGTGAVGVKPCDNSYGNDLLDMVRNRTQPAHNLQSPCLKVTGDSHNRVSGGTLLWSRRCRRPLDACFMVSHSVCLSAIKYGEDVYIGLADPDLGKKKTSKWRVVNSGQREQ</sequence>
<dbReference type="InterPro" id="IPR056843">
    <property type="entry name" value="THADA-like_TPR"/>
</dbReference>
<dbReference type="PANTHER" id="PTHR14387:SF7">
    <property type="entry name" value="THYROID ADENOMA-ASSOCIATED PROTEIN"/>
    <property type="match status" value="1"/>
</dbReference>
<feature type="domain" description="tRNA (32-2'-O)-methyltransferase regulator THADA-like TPR repeats region" evidence="5">
    <location>
        <begin position="515"/>
        <end position="742"/>
    </location>
</feature>
<dbReference type="GO" id="GO:0005829">
    <property type="term" value="C:cytosol"/>
    <property type="evidence" value="ECO:0007669"/>
    <property type="project" value="TreeGrafter"/>
</dbReference>
<dbReference type="InterPro" id="IPR056842">
    <property type="entry name" value="THADA-like_TPR_C"/>
</dbReference>
<proteinExistence type="inferred from homology"/>
<evidence type="ECO:0000256" key="1">
    <source>
        <dbReference type="ARBA" id="ARBA00010409"/>
    </source>
</evidence>
<dbReference type="EMBL" id="OB793200">
    <property type="protein sequence ID" value="CAD7426454.1"/>
    <property type="molecule type" value="Genomic_DNA"/>
</dbReference>
<dbReference type="Pfam" id="PF25151">
    <property type="entry name" value="TPR_Trm732_C"/>
    <property type="match status" value="1"/>
</dbReference>
<evidence type="ECO:0000256" key="3">
    <source>
        <dbReference type="ARBA" id="ARBA00035698"/>
    </source>
</evidence>
<evidence type="ECO:0000259" key="6">
    <source>
        <dbReference type="Pfam" id="PF25151"/>
    </source>
</evidence>
<name>A0A7R9E5G4_9NEOP</name>
<dbReference type="InterPro" id="IPR019442">
    <property type="entry name" value="THADA/TRM732_DUF2428"/>
</dbReference>